<accession>A0AAD8YS65</accession>
<keyword evidence="4" id="KW-1185">Reference proteome</keyword>
<dbReference type="PANTHER" id="PTHR16306">
    <property type="entry name" value="TRANSLIN-ASSOCIATED FACTOR X-INTERACTING PROTEIN 1"/>
    <property type="match status" value="1"/>
</dbReference>
<evidence type="ECO:0000259" key="2">
    <source>
        <dbReference type="Pfam" id="PF15739"/>
    </source>
</evidence>
<reference evidence="3" key="1">
    <citation type="submission" date="2023-03" db="EMBL/GenBank/DDBJ databases">
        <title>Electrophorus voltai genome.</title>
        <authorList>
            <person name="Bian C."/>
        </authorList>
    </citation>
    <scope>NUCLEOTIDE SEQUENCE</scope>
    <source>
        <strain evidence="3">CB-2022</strain>
        <tissue evidence="3">Muscle</tissue>
    </source>
</reference>
<evidence type="ECO:0000256" key="1">
    <source>
        <dbReference type="ARBA" id="ARBA00023054"/>
    </source>
</evidence>
<protein>
    <recommendedName>
        <fullName evidence="2">Translin-associated factor X-interacting protein 1 N-terminal domain-containing protein</fullName>
    </recommendedName>
</protein>
<dbReference type="InterPro" id="IPR032755">
    <property type="entry name" value="TSNAXIP1_N"/>
</dbReference>
<dbReference type="EMBL" id="JAROKS010000026">
    <property type="protein sequence ID" value="KAK1784884.1"/>
    <property type="molecule type" value="Genomic_DNA"/>
</dbReference>
<gene>
    <name evidence="3" type="ORF">P4O66_018317</name>
</gene>
<dbReference type="AlphaFoldDB" id="A0AAD8YS65"/>
<organism evidence="3 4">
    <name type="scientific">Electrophorus voltai</name>
    <dbReference type="NCBI Taxonomy" id="2609070"/>
    <lineage>
        <taxon>Eukaryota</taxon>
        <taxon>Metazoa</taxon>
        <taxon>Chordata</taxon>
        <taxon>Craniata</taxon>
        <taxon>Vertebrata</taxon>
        <taxon>Euteleostomi</taxon>
        <taxon>Actinopterygii</taxon>
        <taxon>Neopterygii</taxon>
        <taxon>Teleostei</taxon>
        <taxon>Ostariophysi</taxon>
        <taxon>Gymnotiformes</taxon>
        <taxon>Gymnotoidei</taxon>
        <taxon>Gymnotidae</taxon>
        <taxon>Electrophorus</taxon>
    </lineage>
</organism>
<dbReference type="Pfam" id="PF15739">
    <property type="entry name" value="TSNAXIP1_N"/>
    <property type="match status" value="1"/>
</dbReference>
<sequence>MKAYREVFDYFIEAFKTYKPLLSAIKREYDTTLSYLQEQIRELEPLRAQLVLLSEQCEQRILGLRELERAEIRAVKQEQQHLLQVIESMKEQQRGLQTQVCHLKEELAAQYLLYREERDARKLLIASISNMSYSTDEEPEEEQDEVLKDDDPVKEKLALKVCREDLSRAQVELNRLHAEYGDVVPRRDWENLDCMYQENLLKLQTLQSDFDQMKSEYDTLLGVHREVSMQRDSLQSELEVFQEASTPRPHWEQCADVIGSRERCSQLLDGQSSQKRLEILLEELSSISLEQKEFFTGLGRSSDVPIYLRYEGQLRNLRLKKNDVLRIIKDIWKGKASEDEKVPLSQSDRCLDASSDLKEFLHKYLERQHGEQAGEWAYSLLDAIKRYLKDDFVGLFYDILTGKVKCTCSLRVGCRIELSVALRQVDESLYHGQTLLLSHLLKVFIQTDSAETGLLTLSEFSEALRMAFPLKGEQDIEELVVAAQSNQETSKGSIAYQRLYTEDSEGGNSEFLALVKRQGMAERHQYINQLKVQLRDRREVSVEDLRTAFKIIDPTLDSATLDWNLSIVFQTKELRLHTALLDTEVALQRLSVANVSRAGPMPQLE</sequence>
<dbReference type="Proteomes" id="UP001239994">
    <property type="component" value="Unassembled WGS sequence"/>
</dbReference>
<name>A0AAD8YS65_9TELE</name>
<evidence type="ECO:0000313" key="4">
    <source>
        <dbReference type="Proteomes" id="UP001239994"/>
    </source>
</evidence>
<proteinExistence type="predicted"/>
<keyword evidence="1" id="KW-0175">Coiled coil</keyword>
<evidence type="ECO:0000313" key="3">
    <source>
        <dbReference type="EMBL" id="KAK1784884.1"/>
    </source>
</evidence>
<feature type="domain" description="Translin-associated factor X-interacting protein 1 N-terminal" evidence="2">
    <location>
        <begin position="2"/>
        <end position="90"/>
    </location>
</feature>
<comment type="caution">
    <text evidence="3">The sequence shown here is derived from an EMBL/GenBank/DDBJ whole genome shotgun (WGS) entry which is preliminary data.</text>
</comment>
<dbReference type="GO" id="GO:0005737">
    <property type="term" value="C:cytoplasm"/>
    <property type="evidence" value="ECO:0007669"/>
    <property type="project" value="TreeGrafter"/>
</dbReference>
<dbReference type="PANTHER" id="PTHR16306:SF0">
    <property type="entry name" value="TRANSLIN-ASSOCIATED FACTOR X-INTERACTING PROTEIN 1"/>
    <property type="match status" value="1"/>
</dbReference>